<reference evidence="2 3" key="1">
    <citation type="journal article" date="2012" name="PLoS Pathog.">
        <title>The genome of the obligate intracellular parasite Trachipleistophora hominis: new insights into microsporidian genome dynamics and reductive evolution.</title>
        <authorList>
            <person name="Heinz E."/>
            <person name="Williams T.A."/>
            <person name="Nakjang S."/>
            <person name="Noel C.J."/>
            <person name="Swan D.C."/>
            <person name="Goldberg A.V."/>
            <person name="Harris S.R."/>
            <person name="Weinmaier T."/>
            <person name="Markert S."/>
            <person name="Becher D."/>
            <person name="Bernhardt J."/>
            <person name="Dagan T."/>
            <person name="Hacker C."/>
            <person name="Lucocq J.M."/>
            <person name="Schweder T."/>
            <person name="Rattei T."/>
            <person name="Hall N."/>
            <person name="Hirt R.P."/>
            <person name="Embley T.M."/>
        </authorList>
    </citation>
    <scope>NUCLEOTIDE SEQUENCE [LARGE SCALE GENOMIC DNA]</scope>
</reference>
<keyword evidence="1" id="KW-0472">Membrane</keyword>
<proteinExistence type="predicted"/>
<feature type="transmembrane region" description="Helical" evidence="1">
    <location>
        <begin position="16"/>
        <end position="35"/>
    </location>
</feature>
<organism evidence="2 3">
    <name type="scientific">Trachipleistophora hominis</name>
    <name type="common">Microsporidian parasite</name>
    <dbReference type="NCBI Taxonomy" id="72359"/>
    <lineage>
        <taxon>Eukaryota</taxon>
        <taxon>Fungi</taxon>
        <taxon>Fungi incertae sedis</taxon>
        <taxon>Microsporidia</taxon>
        <taxon>Pleistophoridae</taxon>
        <taxon>Trachipleistophora</taxon>
    </lineage>
</organism>
<dbReference type="AlphaFoldDB" id="L7JZH3"/>
<dbReference type="InParanoid" id="L7JZH3"/>
<feature type="transmembrane region" description="Helical" evidence="1">
    <location>
        <begin position="108"/>
        <end position="130"/>
    </location>
</feature>
<keyword evidence="3" id="KW-1185">Reference proteome</keyword>
<evidence type="ECO:0000313" key="3">
    <source>
        <dbReference type="Proteomes" id="UP000011185"/>
    </source>
</evidence>
<dbReference type="EMBL" id="JH993810">
    <property type="protein sequence ID" value="ELQ76863.1"/>
    <property type="molecule type" value="Genomic_DNA"/>
</dbReference>
<dbReference type="Proteomes" id="UP000011185">
    <property type="component" value="Unassembled WGS sequence"/>
</dbReference>
<keyword evidence="1" id="KW-0812">Transmembrane</keyword>
<dbReference type="HOGENOM" id="CLU_1662140_0_0_1"/>
<protein>
    <submittedName>
        <fullName evidence="2">Putative transporter</fullName>
    </submittedName>
</protein>
<dbReference type="OrthoDB" id="10340790at2759"/>
<keyword evidence="1" id="KW-1133">Transmembrane helix</keyword>
<accession>L7JZH3</accession>
<feature type="transmembrane region" description="Helical" evidence="1">
    <location>
        <begin position="47"/>
        <end position="69"/>
    </location>
</feature>
<feature type="transmembrane region" description="Helical" evidence="1">
    <location>
        <begin position="75"/>
        <end position="96"/>
    </location>
</feature>
<sequence>MSTLFQFRDAQTKLPFYYILHSIVLLVYALAFRLNNEIFSDLKIHEARLNVSLLTALNLYKTYFISVVLVTQNLFMAKVYVVVIAYETVVPLAFLARILTADTKLYGLVIAVLAVVIIDIIEMVTFVWLFSQFERDFLWEDNKRIGLDPKINGRLITLIKTHIKQEKNYA</sequence>
<evidence type="ECO:0000256" key="1">
    <source>
        <dbReference type="SAM" id="Phobius"/>
    </source>
</evidence>
<dbReference type="VEuPathDB" id="MicrosporidiaDB:THOM_0150"/>
<dbReference type="OMA" id="YYILHSI"/>
<evidence type="ECO:0000313" key="2">
    <source>
        <dbReference type="EMBL" id="ELQ76863.1"/>
    </source>
</evidence>
<name>L7JZH3_TRAHO</name>
<gene>
    <name evidence="2" type="ORF">THOM_0150</name>
</gene>